<dbReference type="Pfam" id="PF13628">
    <property type="entry name" value="DUF4142"/>
    <property type="match status" value="1"/>
</dbReference>
<reference evidence="3 4" key="1">
    <citation type="submission" date="2019-02" db="EMBL/GenBank/DDBJ databases">
        <title>Arundinibacter roseus gen. nov., sp. nov., a new member of the family Cytophagaceae.</title>
        <authorList>
            <person name="Szuroczki S."/>
            <person name="Khayer B."/>
            <person name="Sproer C."/>
            <person name="Toumi M."/>
            <person name="Szabo A."/>
            <person name="Felfoldi T."/>
            <person name="Schumann P."/>
            <person name="Toth E."/>
        </authorList>
    </citation>
    <scope>NUCLEOTIDE SEQUENCE [LARGE SCALE GENOMIC DNA]</scope>
    <source>
        <strain evidence="3 4">DMA-k-7a</strain>
    </source>
</reference>
<dbReference type="PANTHER" id="PTHR38593">
    <property type="entry name" value="BLR2558 PROTEIN"/>
    <property type="match status" value="1"/>
</dbReference>
<evidence type="ECO:0000256" key="1">
    <source>
        <dbReference type="SAM" id="SignalP"/>
    </source>
</evidence>
<gene>
    <name evidence="3" type="ORF">EZE20_03995</name>
</gene>
<evidence type="ECO:0000313" key="3">
    <source>
        <dbReference type="EMBL" id="TDB68092.1"/>
    </source>
</evidence>
<dbReference type="EMBL" id="SMJU01000002">
    <property type="protein sequence ID" value="TDB68092.1"/>
    <property type="molecule type" value="Genomic_DNA"/>
</dbReference>
<feature type="chain" id="PRO_5020361586" evidence="1">
    <location>
        <begin position="20"/>
        <end position="186"/>
    </location>
</feature>
<feature type="signal peptide" evidence="1">
    <location>
        <begin position="1"/>
        <end position="19"/>
    </location>
</feature>
<dbReference type="InterPro" id="IPR012347">
    <property type="entry name" value="Ferritin-like"/>
</dbReference>
<dbReference type="PROSITE" id="PS51257">
    <property type="entry name" value="PROKAR_LIPOPROTEIN"/>
    <property type="match status" value="1"/>
</dbReference>
<dbReference type="AlphaFoldDB" id="A0A4R4KM75"/>
<dbReference type="InterPro" id="IPR025419">
    <property type="entry name" value="DUF4142"/>
</dbReference>
<name>A0A4R4KM75_9BACT</name>
<keyword evidence="4" id="KW-1185">Reference proteome</keyword>
<dbReference type="Proteomes" id="UP000295706">
    <property type="component" value="Unassembled WGS sequence"/>
</dbReference>
<feature type="domain" description="DUF4142" evidence="2">
    <location>
        <begin position="46"/>
        <end position="181"/>
    </location>
</feature>
<proteinExistence type="predicted"/>
<dbReference type="PANTHER" id="PTHR38593:SF1">
    <property type="entry name" value="BLR2558 PROTEIN"/>
    <property type="match status" value="1"/>
</dbReference>
<comment type="caution">
    <text evidence="3">The sequence shown here is derived from an EMBL/GenBank/DDBJ whole genome shotgun (WGS) entry which is preliminary data.</text>
</comment>
<sequence>MKKIACNVLLMATLLSAAACNQSNDSSTDQAEEQNEAIYDGADTEDDMEFAVAAADGGMFEVRLGQLAQKNGASSQIKEFGKMMEKDHTTANEELKALAEQKSITLPTTLSDEKQRKYDDLAGKTGADFDKAYADMLVKAHKDDIDKFQEQANEGKDPDIKSWATGKVPTLQAHLTQAEQLQDAVK</sequence>
<organism evidence="3 4">
    <name type="scientific">Arundinibacter roseus</name>
    <dbReference type="NCBI Taxonomy" id="2070510"/>
    <lineage>
        <taxon>Bacteria</taxon>
        <taxon>Pseudomonadati</taxon>
        <taxon>Bacteroidota</taxon>
        <taxon>Cytophagia</taxon>
        <taxon>Cytophagales</taxon>
        <taxon>Spirosomataceae</taxon>
        <taxon>Arundinibacter</taxon>
    </lineage>
</organism>
<protein>
    <submittedName>
        <fullName evidence="3">DUF4142 domain-containing protein</fullName>
    </submittedName>
</protein>
<dbReference type="Gene3D" id="1.20.1260.10">
    <property type="match status" value="1"/>
</dbReference>
<keyword evidence="1" id="KW-0732">Signal</keyword>
<accession>A0A4R4KM75</accession>
<dbReference type="RefSeq" id="WP_132114724.1">
    <property type="nucleotide sequence ID" value="NZ_SMJU01000002.1"/>
</dbReference>
<evidence type="ECO:0000259" key="2">
    <source>
        <dbReference type="Pfam" id="PF13628"/>
    </source>
</evidence>
<evidence type="ECO:0000313" key="4">
    <source>
        <dbReference type="Proteomes" id="UP000295706"/>
    </source>
</evidence>
<dbReference type="OrthoDB" id="883203at2"/>